<dbReference type="OrthoDB" id="730111at2759"/>
<dbReference type="InterPro" id="IPR001841">
    <property type="entry name" value="Znf_RING"/>
</dbReference>
<protein>
    <submittedName>
        <fullName evidence="5">Uncharacterized protein</fullName>
    </submittedName>
</protein>
<organism evidence="5 6">
    <name type="scientific">Thalictrum thalictroides</name>
    <name type="common">Rue-anemone</name>
    <name type="synonym">Anemone thalictroides</name>
    <dbReference type="NCBI Taxonomy" id="46969"/>
    <lineage>
        <taxon>Eukaryota</taxon>
        <taxon>Viridiplantae</taxon>
        <taxon>Streptophyta</taxon>
        <taxon>Embryophyta</taxon>
        <taxon>Tracheophyta</taxon>
        <taxon>Spermatophyta</taxon>
        <taxon>Magnoliopsida</taxon>
        <taxon>Ranunculales</taxon>
        <taxon>Ranunculaceae</taxon>
        <taxon>Thalictroideae</taxon>
        <taxon>Thalictrum</taxon>
    </lineage>
</organism>
<keyword evidence="1" id="KW-0479">Metal-binding</keyword>
<dbReference type="AlphaFoldDB" id="A0A7J6VWP2"/>
<proteinExistence type="predicted"/>
<evidence type="ECO:0000313" key="5">
    <source>
        <dbReference type="EMBL" id="KAF5188605.1"/>
    </source>
</evidence>
<feature type="domain" description="Phorbol-ester/DAG-type" evidence="3">
    <location>
        <begin position="95"/>
        <end position="130"/>
    </location>
</feature>
<dbReference type="PROSITE" id="PS50081">
    <property type="entry name" value="ZF_DAG_PE_2"/>
    <property type="match status" value="1"/>
</dbReference>
<gene>
    <name evidence="5" type="ORF">FRX31_021807</name>
</gene>
<dbReference type="EMBL" id="JABWDY010026556">
    <property type="protein sequence ID" value="KAF5188605.1"/>
    <property type="molecule type" value="Genomic_DNA"/>
</dbReference>
<reference evidence="5 6" key="1">
    <citation type="submission" date="2020-06" db="EMBL/GenBank/DDBJ databases">
        <title>Transcriptomic and genomic resources for Thalictrum thalictroides and T. hernandezii: Facilitating candidate gene discovery in an emerging model plant lineage.</title>
        <authorList>
            <person name="Arias T."/>
            <person name="Riano-Pachon D.M."/>
            <person name="Di Stilio V.S."/>
        </authorList>
    </citation>
    <scope>NUCLEOTIDE SEQUENCE [LARGE SCALE GENOMIC DNA]</scope>
    <source>
        <strain evidence="6">cv. WT478/WT964</strain>
        <tissue evidence="5">Leaves</tissue>
    </source>
</reference>
<evidence type="ECO:0000256" key="1">
    <source>
        <dbReference type="PROSITE-ProRule" id="PRU00175"/>
    </source>
</evidence>
<dbReference type="Proteomes" id="UP000554482">
    <property type="component" value="Unassembled WGS sequence"/>
</dbReference>
<sequence length="499" mass="55272">MMEEKSNSGSIDGTSSPMKKLLNSVKSKGQKLTSSSDFNRYPLRLRNPDLSNCHVCESKIVTKNGKDMLQTLVSQWRIVLICDSCYKNVQSAKICSYCFEELSELGISCRFCNHRIHQRCLSMFGRVNFCSDTSCFTCIDCWIPKSIKKVGCNRKRNGSSKIPSISSSSGMDSVSADVRNCSKTLEDKVNNAKSTAEMKTANAARAREKALEKAVVARQAAKMAANALDLAVVAATEESQVDGSSPVVDDALLALRLHRAINSSPRIFKNMRSIKTEPVVDPKKLKCDAYSLDRQSNLGSRNVRVDLDIVTNNTLVENPKKVVSEPSVQISSLVTLEPRERMESRGSQASCSSKVNISSGNGNNTDFGSRCCQRQEGLNRYATLNRKEIQCLAVHDKDSSNPKKKSSEGPDMYIRKYSRRGKGQNMYSIKYSRRRTKSQGIFYPSASFHPENFHLESQNSGTALPLTQMNITDVLTSNDSSFRSPFVPVEAYTPASSQS</sequence>
<feature type="region of interest" description="Disordered" evidence="2">
    <location>
        <begin position="395"/>
        <end position="418"/>
    </location>
</feature>
<feature type="domain" description="RING-type" evidence="4">
    <location>
        <begin position="95"/>
        <end position="138"/>
    </location>
</feature>
<feature type="compositionally biased region" description="Basic and acidic residues" evidence="2">
    <location>
        <begin position="395"/>
        <end position="408"/>
    </location>
</feature>
<dbReference type="GO" id="GO:0008270">
    <property type="term" value="F:zinc ion binding"/>
    <property type="evidence" value="ECO:0007669"/>
    <property type="project" value="UniProtKB-KW"/>
</dbReference>
<dbReference type="PANTHER" id="PTHR38530">
    <property type="entry name" value="OS06G0468300 PROTEIN"/>
    <property type="match status" value="1"/>
</dbReference>
<dbReference type="InterPro" id="IPR002219">
    <property type="entry name" value="PKC_DAG/PE"/>
</dbReference>
<keyword evidence="6" id="KW-1185">Reference proteome</keyword>
<comment type="caution">
    <text evidence="5">The sequence shown here is derived from an EMBL/GenBank/DDBJ whole genome shotgun (WGS) entry which is preliminary data.</text>
</comment>
<dbReference type="PROSITE" id="PS50089">
    <property type="entry name" value="ZF_RING_2"/>
    <property type="match status" value="1"/>
</dbReference>
<keyword evidence="1" id="KW-0862">Zinc</keyword>
<accession>A0A7J6VWP2</accession>
<evidence type="ECO:0000256" key="2">
    <source>
        <dbReference type="SAM" id="MobiDB-lite"/>
    </source>
</evidence>
<feature type="compositionally biased region" description="Polar residues" evidence="2">
    <location>
        <begin position="7"/>
        <end position="17"/>
    </location>
</feature>
<name>A0A7J6VWP2_THATH</name>
<evidence type="ECO:0000259" key="3">
    <source>
        <dbReference type="PROSITE" id="PS50081"/>
    </source>
</evidence>
<evidence type="ECO:0000259" key="4">
    <source>
        <dbReference type="PROSITE" id="PS50089"/>
    </source>
</evidence>
<evidence type="ECO:0000313" key="6">
    <source>
        <dbReference type="Proteomes" id="UP000554482"/>
    </source>
</evidence>
<keyword evidence="1" id="KW-0863">Zinc-finger</keyword>
<feature type="compositionally biased region" description="Polar residues" evidence="2">
    <location>
        <begin position="24"/>
        <end position="33"/>
    </location>
</feature>
<feature type="region of interest" description="Disordered" evidence="2">
    <location>
        <begin position="1"/>
        <end position="33"/>
    </location>
</feature>